<feature type="compositionally biased region" description="Low complexity" evidence="1">
    <location>
        <begin position="177"/>
        <end position="193"/>
    </location>
</feature>
<evidence type="ECO:0000313" key="2">
    <source>
        <dbReference type="Proteomes" id="UP000887540"/>
    </source>
</evidence>
<feature type="compositionally biased region" description="Basic and acidic residues" evidence="1">
    <location>
        <begin position="585"/>
        <end position="598"/>
    </location>
</feature>
<organism evidence="2 3">
    <name type="scientific">Acrobeloides nanus</name>
    <dbReference type="NCBI Taxonomy" id="290746"/>
    <lineage>
        <taxon>Eukaryota</taxon>
        <taxon>Metazoa</taxon>
        <taxon>Ecdysozoa</taxon>
        <taxon>Nematoda</taxon>
        <taxon>Chromadorea</taxon>
        <taxon>Rhabditida</taxon>
        <taxon>Tylenchina</taxon>
        <taxon>Cephalobomorpha</taxon>
        <taxon>Cephaloboidea</taxon>
        <taxon>Cephalobidae</taxon>
        <taxon>Acrobeloides</taxon>
    </lineage>
</organism>
<feature type="region of interest" description="Disordered" evidence="1">
    <location>
        <begin position="242"/>
        <end position="261"/>
    </location>
</feature>
<proteinExistence type="predicted"/>
<dbReference type="WBParaSite" id="ACRNAN_scaffold10634.g15392.t1">
    <property type="protein sequence ID" value="ACRNAN_scaffold10634.g15392.t1"/>
    <property type="gene ID" value="ACRNAN_scaffold10634.g15392"/>
</dbReference>
<evidence type="ECO:0000313" key="3">
    <source>
        <dbReference type="WBParaSite" id="ACRNAN_scaffold10634.g15392.t1"/>
    </source>
</evidence>
<dbReference type="Proteomes" id="UP000887540">
    <property type="component" value="Unplaced"/>
</dbReference>
<accession>A0A914CGK8</accession>
<dbReference type="AlphaFoldDB" id="A0A914CGK8"/>
<feature type="compositionally biased region" description="Basic and acidic residues" evidence="1">
    <location>
        <begin position="550"/>
        <end position="559"/>
    </location>
</feature>
<reference evidence="3" key="1">
    <citation type="submission" date="2022-11" db="UniProtKB">
        <authorList>
            <consortium name="WormBaseParasite"/>
        </authorList>
    </citation>
    <scope>IDENTIFICATION</scope>
</reference>
<feature type="region of interest" description="Disordered" evidence="1">
    <location>
        <begin position="176"/>
        <end position="196"/>
    </location>
</feature>
<feature type="compositionally biased region" description="Basic and acidic residues" evidence="1">
    <location>
        <begin position="513"/>
        <end position="535"/>
    </location>
</feature>
<evidence type="ECO:0000256" key="1">
    <source>
        <dbReference type="SAM" id="MobiDB-lite"/>
    </source>
</evidence>
<feature type="region of interest" description="Disordered" evidence="1">
    <location>
        <begin position="419"/>
        <end position="438"/>
    </location>
</feature>
<keyword evidence="2" id="KW-1185">Reference proteome</keyword>
<sequence>MDGRQNQQNMQGYTMNFNDQQAFLQEQQYRLIAQQQYINNLNVSSIYNNPHIISQSVDMQQLRQQQLLQAALSQQQQMQYIGQSFVDQPHLQQSQLCNSVNPYQQPSLAQPVAQHVTNPADIYRQNNVSVQNPLLLQQQQQQQRPQSQSTAAHNIIQPQPQHVQPRSVQIQQNLRPTLQQHQTQQQPSQQTNQNRAYIESRSEVGTARNENSNLQQQQAAALNASIQNKLLLQQKEEAAEAERRERERRERERAEEELRRRREEAQEFAKDLTERISSFPQPLHFANCHTLTKVSAIIPLPSECTSTSATLPCFEQAKAAEILNTTDSMLAQMLSDCLNECFEDIREIELKHEEEETSDIDLSRFPPLIQSIYNYNEFAFNTDFTLNDHEINLAAIEHDLQEVVAQVTANEAGDQHHENAFSNHESDTEHPLSEHNENDQISKIAKEESSVDVSALVAHQSREQAQLRKQMVSVGKQPKAAPNRRKRDMVEALYDSLTGYFDPSSNRRSRRNKNYEEDGEKNEMHSRDSQEKEMPESMDIEGPSTSTDEPEPKFFDRGSKKSRKRHRKDSDSEMNRPPTPTEVIQQREVEWSERQRQRQEKHRRRQTESDADYWNNDVLAENESIVKFGNLIDQIFEQVEDMDVLQSEG</sequence>
<name>A0A914CGK8_9BILA</name>
<feature type="region of interest" description="Disordered" evidence="1">
    <location>
        <begin position="464"/>
        <end position="615"/>
    </location>
</feature>
<protein>
    <submittedName>
        <fullName evidence="3">Uncharacterized protein</fullName>
    </submittedName>
</protein>